<dbReference type="RefSeq" id="WP_215786950.1">
    <property type="nucleotide sequence ID" value="NZ_JAHKKG010000004.1"/>
</dbReference>
<evidence type="ECO:0000313" key="1">
    <source>
        <dbReference type="EMBL" id="MBU2664379.1"/>
    </source>
</evidence>
<gene>
    <name evidence="1" type="ORF">KOI35_12820</name>
</gene>
<evidence type="ECO:0000313" key="2">
    <source>
        <dbReference type="Proteomes" id="UP001519654"/>
    </source>
</evidence>
<reference evidence="1 2" key="1">
    <citation type="submission" date="2021-06" db="EMBL/GenBank/DDBJ databases">
        <title>Actinoplanes lichenicola sp. nov., and Actinoplanes ovalisporus sp. nov., isolated from lichen in Thailand.</title>
        <authorList>
            <person name="Saeng-In P."/>
            <person name="Kanchanasin P."/>
            <person name="Yuki M."/>
            <person name="Kudo T."/>
            <person name="Ohkuma M."/>
            <person name="Phongsopitanun W."/>
            <person name="Tanasupawat S."/>
        </authorList>
    </citation>
    <scope>NUCLEOTIDE SEQUENCE [LARGE SCALE GENOMIC DNA]</scope>
    <source>
        <strain evidence="1 2">NBRC 110975</strain>
    </source>
</reference>
<sequence length="821" mass="88655">MTARLEAWAWWGKRPGSTHDYAIIDSSLSADGMRTADEQISRMRLGNPTGDERAGGLPWASFVPEHKDAYRYYVCWWDWTTARDTGGRPVIGVLYLRVAADKPLSYEGLARYARGAWETYQDGHGVPEPGAVVGGGAEALLKDPERRRWLVTAAALSMNAHLRITASSRPGWTDPERIAATFDAMTALVPAPIRSLLKLCTGTNRPDNGFFHVAVGWDSGEVANQIDPDGAPGLEPGSAAAVYRDAVDRVLTHHSLPELLAHLGSAGYPPPAKLGAEAAAGATGHLASIDRLAQVGDDLVRRRSVDTDEVRALVLGHTLAGRVGGDAHRAFLAHLLRHGTAADLDPVARNWLPAAAPDATEAFRDRARRQALSGDWVSGFAGLAERAGADDLVLGLLDGGAGPEAVTGLIIDLVARRVPLDRTRAWLLRPDHQRAASELVTQGADPAVQWLASGPHAPAWTHLLVGAGAGLAHTGGPVADAHWVEAALRIAVGRYPAAQVLSTLMPDLIAAATAGAVRTGDPIGRWLEELAPAGPAERAGADFVLLAAGHRQPPGVRAGSSFPRDGGYALHLVLLHNRYAAAAQRVRTDLAAALRDEDATADALVLLDHLGEVDQDHPDRWRTVAVEVARARPELLERPGAERLREHVLAIDPGLRRVAIERAVDKLCRAAAPAAELAPVLVDAYGNESDQKRLRASLAHWAGAGDDRWWELIRHAGHLHGPDAGEPYLWPGLDVVGPLLPGRERAVLYARLRRWTDEEEDRVEELAERWRRARQQLDAVTAYLPENHGGGPEPDEAVTEPTAPSWWRQFIPARFTRREPR</sequence>
<dbReference type="Proteomes" id="UP001519654">
    <property type="component" value="Unassembled WGS sequence"/>
</dbReference>
<protein>
    <submittedName>
        <fullName evidence="1">Uncharacterized protein</fullName>
    </submittedName>
</protein>
<organism evidence="1 2">
    <name type="scientific">Paractinoplanes bogorensis</name>
    <dbReference type="NCBI Taxonomy" id="1610840"/>
    <lineage>
        <taxon>Bacteria</taxon>
        <taxon>Bacillati</taxon>
        <taxon>Actinomycetota</taxon>
        <taxon>Actinomycetes</taxon>
        <taxon>Micromonosporales</taxon>
        <taxon>Micromonosporaceae</taxon>
        <taxon>Paractinoplanes</taxon>
    </lineage>
</organism>
<dbReference type="EMBL" id="JAHKKG010000004">
    <property type="protein sequence ID" value="MBU2664379.1"/>
    <property type="molecule type" value="Genomic_DNA"/>
</dbReference>
<keyword evidence="2" id="KW-1185">Reference proteome</keyword>
<comment type="caution">
    <text evidence="1">The sequence shown here is derived from an EMBL/GenBank/DDBJ whole genome shotgun (WGS) entry which is preliminary data.</text>
</comment>
<accession>A0ABS5YLN5</accession>
<name>A0ABS5YLN5_9ACTN</name>
<proteinExistence type="predicted"/>